<keyword evidence="9" id="KW-1185">Reference proteome</keyword>
<dbReference type="Pfam" id="PF07690">
    <property type="entry name" value="MFS_1"/>
    <property type="match status" value="1"/>
</dbReference>
<dbReference type="PANTHER" id="PTHR23501">
    <property type="entry name" value="MAJOR FACILITATOR SUPERFAMILY"/>
    <property type="match status" value="1"/>
</dbReference>
<evidence type="ECO:0000256" key="1">
    <source>
        <dbReference type="ARBA" id="ARBA00004141"/>
    </source>
</evidence>
<feature type="transmembrane region" description="Helical" evidence="6">
    <location>
        <begin position="169"/>
        <end position="187"/>
    </location>
</feature>
<dbReference type="InterPro" id="IPR020846">
    <property type="entry name" value="MFS_dom"/>
</dbReference>
<evidence type="ECO:0000256" key="2">
    <source>
        <dbReference type="ARBA" id="ARBA00007520"/>
    </source>
</evidence>
<sequence>MGSVAGPLIGGALTEYSTWRWCFYINLPIGGVAIATLLFTRIPENRSGLICVKRVLTLLDFPGLFLFAPAVTMVLLALQYGGSRYSWNSPTVIGLLCGGLATGAAFVAWEGWRKEKAMMPLSLLNHRVVWSSVLVAGFMTSTLLVHSYYLPIYFQALKDASPFMSGVYLLPSILSQLISSALSGFLVKTIGYCLPVVLLSGVIVAISSGLLSLFTPTTSTARWIGYQVLLGFGRGLGIQMPIITVQQVLGSHLVPESMSLVVFAQTFGGSIFLTIANVIFTNKLNAELAELVPDGLSSHIVEAGATGFRSFPQSISN</sequence>
<keyword evidence="5 6" id="KW-0472">Membrane</keyword>
<feature type="transmembrane region" description="Helical" evidence="6">
    <location>
        <begin position="92"/>
        <end position="109"/>
    </location>
</feature>
<dbReference type="Proteomes" id="UP001055172">
    <property type="component" value="Unassembled WGS sequence"/>
</dbReference>
<evidence type="ECO:0000259" key="7">
    <source>
        <dbReference type="PROSITE" id="PS50850"/>
    </source>
</evidence>
<dbReference type="GO" id="GO:0022857">
    <property type="term" value="F:transmembrane transporter activity"/>
    <property type="evidence" value="ECO:0007669"/>
    <property type="project" value="InterPro"/>
</dbReference>
<feature type="transmembrane region" description="Helical" evidence="6">
    <location>
        <begin position="258"/>
        <end position="280"/>
    </location>
</feature>
<evidence type="ECO:0000256" key="6">
    <source>
        <dbReference type="SAM" id="Phobius"/>
    </source>
</evidence>
<feature type="domain" description="Major facilitator superfamily (MFS) profile" evidence="7">
    <location>
        <begin position="1"/>
        <end position="317"/>
    </location>
</feature>
<reference evidence="8 9" key="1">
    <citation type="submission" date="2021-07" db="EMBL/GenBank/DDBJ databases">
        <title>Genome data of Colletotrichum spaethianum.</title>
        <authorList>
            <person name="Utami Y.D."/>
            <person name="Hiruma K."/>
        </authorList>
    </citation>
    <scope>NUCLEOTIDE SEQUENCE [LARGE SCALE GENOMIC DNA]</scope>
    <source>
        <strain evidence="8 9">MAFF 242679</strain>
    </source>
</reference>
<feature type="transmembrane region" description="Helical" evidence="6">
    <location>
        <begin position="129"/>
        <end position="149"/>
    </location>
</feature>
<evidence type="ECO:0000313" key="9">
    <source>
        <dbReference type="Proteomes" id="UP001055172"/>
    </source>
</evidence>
<feature type="transmembrane region" description="Helical" evidence="6">
    <location>
        <begin position="55"/>
        <end position="80"/>
    </location>
</feature>
<dbReference type="EMBL" id="BPPX01000003">
    <property type="protein sequence ID" value="GJC78982.1"/>
    <property type="molecule type" value="Genomic_DNA"/>
</dbReference>
<organism evidence="8 9">
    <name type="scientific">Colletotrichum liriopes</name>
    <dbReference type="NCBI Taxonomy" id="708192"/>
    <lineage>
        <taxon>Eukaryota</taxon>
        <taxon>Fungi</taxon>
        <taxon>Dikarya</taxon>
        <taxon>Ascomycota</taxon>
        <taxon>Pezizomycotina</taxon>
        <taxon>Sordariomycetes</taxon>
        <taxon>Hypocreomycetidae</taxon>
        <taxon>Glomerellales</taxon>
        <taxon>Glomerellaceae</taxon>
        <taxon>Colletotrichum</taxon>
        <taxon>Colletotrichum spaethianum species complex</taxon>
    </lineage>
</organism>
<evidence type="ECO:0000256" key="3">
    <source>
        <dbReference type="ARBA" id="ARBA00022692"/>
    </source>
</evidence>
<gene>
    <name evidence="8" type="ORF">ColLi_01820</name>
</gene>
<dbReference type="SUPFAM" id="SSF103473">
    <property type="entry name" value="MFS general substrate transporter"/>
    <property type="match status" value="1"/>
</dbReference>
<dbReference type="Gene3D" id="1.20.1720.10">
    <property type="entry name" value="Multidrug resistance protein D"/>
    <property type="match status" value="1"/>
</dbReference>
<dbReference type="Gene3D" id="1.20.1250.20">
    <property type="entry name" value="MFS general substrate transporter like domains"/>
    <property type="match status" value="1"/>
</dbReference>
<proteinExistence type="inferred from homology"/>
<protein>
    <submittedName>
        <fullName evidence="8">Efflux pump mlcE</fullName>
    </submittedName>
</protein>
<dbReference type="InterPro" id="IPR011701">
    <property type="entry name" value="MFS"/>
</dbReference>
<comment type="subcellular location">
    <subcellularLocation>
        <location evidence="1">Membrane</location>
        <topology evidence="1">Multi-pass membrane protein</topology>
    </subcellularLocation>
</comment>
<evidence type="ECO:0000256" key="4">
    <source>
        <dbReference type="ARBA" id="ARBA00022989"/>
    </source>
</evidence>
<dbReference type="GO" id="GO:0005886">
    <property type="term" value="C:plasma membrane"/>
    <property type="evidence" value="ECO:0007669"/>
    <property type="project" value="TreeGrafter"/>
</dbReference>
<dbReference type="PROSITE" id="PS50850">
    <property type="entry name" value="MFS"/>
    <property type="match status" value="1"/>
</dbReference>
<evidence type="ECO:0000313" key="8">
    <source>
        <dbReference type="EMBL" id="GJC78982.1"/>
    </source>
</evidence>
<evidence type="ECO:0000256" key="5">
    <source>
        <dbReference type="ARBA" id="ARBA00023136"/>
    </source>
</evidence>
<feature type="transmembrane region" description="Helical" evidence="6">
    <location>
        <begin position="23"/>
        <end position="43"/>
    </location>
</feature>
<keyword evidence="3 6" id="KW-0812">Transmembrane</keyword>
<comment type="caution">
    <text evidence="8">The sequence shown here is derived from an EMBL/GenBank/DDBJ whole genome shotgun (WGS) entry which is preliminary data.</text>
</comment>
<comment type="similarity">
    <text evidence="2">Belongs to the major facilitator superfamily. TCR/Tet family.</text>
</comment>
<dbReference type="InterPro" id="IPR036259">
    <property type="entry name" value="MFS_trans_sf"/>
</dbReference>
<dbReference type="AlphaFoldDB" id="A0AA37GE43"/>
<feature type="transmembrane region" description="Helical" evidence="6">
    <location>
        <begin position="194"/>
        <end position="214"/>
    </location>
</feature>
<accession>A0AA37GE43</accession>
<keyword evidence="4 6" id="KW-1133">Transmembrane helix</keyword>
<name>A0AA37GE43_9PEZI</name>
<dbReference type="PANTHER" id="PTHR23501:SF193">
    <property type="entry name" value="MULTIDRUG TRANSPORTER, PUTATIVE (AFU_ORTHOLOGUE AFUA_8G00940)-RELATED"/>
    <property type="match status" value="1"/>
</dbReference>